<accession>A0ACB9SBL3</accession>
<keyword evidence="2" id="KW-1185">Reference proteome</keyword>
<evidence type="ECO:0000313" key="1">
    <source>
        <dbReference type="EMBL" id="KAI4388295.1"/>
    </source>
</evidence>
<dbReference type="Proteomes" id="UP001057402">
    <property type="component" value="Chromosome 1"/>
</dbReference>
<evidence type="ECO:0000313" key="2">
    <source>
        <dbReference type="Proteomes" id="UP001057402"/>
    </source>
</evidence>
<protein>
    <submittedName>
        <fullName evidence="1">Uncharacterized protein</fullName>
    </submittedName>
</protein>
<dbReference type="EMBL" id="CM042880">
    <property type="protein sequence ID" value="KAI4388295.1"/>
    <property type="molecule type" value="Genomic_DNA"/>
</dbReference>
<name>A0ACB9SBL3_9MYRT</name>
<sequence>MGPRPCPMCYLPVEQALDANARVLRQYLQCSKNLTYVHDENPVRVKEHGGSEFGGYPSLKERTDLLT</sequence>
<gene>
    <name evidence="1" type="ORF">MLD38_000638</name>
</gene>
<proteinExistence type="predicted"/>
<organism evidence="1 2">
    <name type="scientific">Melastoma candidum</name>
    <dbReference type="NCBI Taxonomy" id="119954"/>
    <lineage>
        <taxon>Eukaryota</taxon>
        <taxon>Viridiplantae</taxon>
        <taxon>Streptophyta</taxon>
        <taxon>Embryophyta</taxon>
        <taxon>Tracheophyta</taxon>
        <taxon>Spermatophyta</taxon>
        <taxon>Magnoliopsida</taxon>
        <taxon>eudicotyledons</taxon>
        <taxon>Gunneridae</taxon>
        <taxon>Pentapetalae</taxon>
        <taxon>rosids</taxon>
        <taxon>malvids</taxon>
        <taxon>Myrtales</taxon>
        <taxon>Melastomataceae</taxon>
        <taxon>Melastomatoideae</taxon>
        <taxon>Melastomateae</taxon>
        <taxon>Melastoma</taxon>
    </lineage>
</organism>
<reference evidence="2" key="1">
    <citation type="journal article" date="2023" name="Front. Plant Sci.">
        <title>Chromosomal-level genome assembly of Melastoma candidum provides insights into trichome evolution.</title>
        <authorList>
            <person name="Zhong Y."/>
            <person name="Wu W."/>
            <person name="Sun C."/>
            <person name="Zou P."/>
            <person name="Liu Y."/>
            <person name="Dai S."/>
            <person name="Zhou R."/>
        </authorList>
    </citation>
    <scope>NUCLEOTIDE SEQUENCE [LARGE SCALE GENOMIC DNA]</scope>
</reference>
<comment type="caution">
    <text evidence="1">The sequence shown here is derived from an EMBL/GenBank/DDBJ whole genome shotgun (WGS) entry which is preliminary data.</text>
</comment>